<accession>A0ABT1TFZ6</accession>
<protein>
    <submittedName>
        <fullName evidence="1">Uncharacterized protein</fullName>
    </submittedName>
</protein>
<dbReference type="Proteomes" id="UP001524499">
    <property type="component" value="Unassembled WGS sequence"/>
</dbReference>
<gene>
    <name evidence="1" type="ORF">NP590_09700</name>
</gene>
<evidence type="ECO:0000313" key="1">
    <source>
        <dbReference type="EMBL" id="MCQ8104375.1"/>
    </source>
</evidence>
<dbReference type="RefSeq" id="WP_256602178.1">
    <property type="nucleotide sequence ID" value="NZ_JANIBJ010000015.1"/>
</dbReference>
<comment type="caution">
    <text evidence="1">The sequence shown here is derived from an EMBL/GenBank/DDBJ whole genome shotgun (WGS) entry which is preliminary data.</text>
</comment>
<name>A0ABT1TFZ6_9GAMM</name>
<sequence length="309" mass="34523">MKTIPSYLDVNNLAEDYSFFIASLGFERRARYIAETLRPKATHHIAWNFKDRQTYSYLENKHWFSSNEYSIIDTDESDCIPEELKAILENASNHSNVIGCIDISSMTRKRMAAIVELLCDGCIKSGSSIDFLYSLGAYSPPSTEIAPNTHFGPISPFFAGWTTNPNKPPIAIVGLGYEESKALGATEYIQADEAWAFIPESPIEAYLPAVLEANATFLSFLSTRQKINYRPDDPVGCYSLLESLLYGVAPFGRPIILPFGPKIFTLMALLACTKYSEASVWRVSAQENEIPADRLPSDYIIGVRVTFHN</sequence>
<reference evidence="1 2" key="1">
    <citation type="submission" date="2022-07" db="EMBL/GenBank/DDBJ databases">
        <title>Methylomonas rivi sp. nov., Methylomonas rosea sp. nov., Methylomonas aureus sp. nov. and Methylomonas subterranea sp. nov., four novel methanotrophs isolated from a freshwater creek and the deep terrestrial subsurface.</title>
        <authorList>
            <person name="Abin C."/>
            <person name="Sankaranarayanan K."/>
            <person name="Garner C."/>
            <person name="Sindelar R."/>
            <person name="Kotary K."/>
            <person name="Garner R."/>
            <person name="Barclay S."/>
            <person name="Lawson P."/>
            <person name="Krumholz L."/>
        </authorList>
    </citation>
    <scope>NUCLEOTIDE SEQUENCE [LARGE SCALE GENOMIC DNA]</scope>
    <source>
        <strain evidence="1 2">SURF-2</strain>
    </source>
</reference>
<dbReference type="EMBL" id="JANIBJ010000015">
    <property type="protein sequence ID" value="MCQ8104375.1"/>
    <property type="molecule type" value="Genomic_DNA"/>
</dbReference>
<proteinExistence type="predicted"/>
<keyword evidence="2" id="KW-1185">Reference proteome</keyword>
<evidence type="ECO:0000313" key="2">
    <source>
        <dbReference type="Proteomes" id="UP001524499"/>
    </source>
</evidence>
<organism evidence="1 2">
    <name type="scientific">Methylomonas subterranea</name>
    <dbReference type="NCBI Taxonomy" id="2952225"/>
    <lineage>
        <taxon>Bacteria</taxon>
        <taxon>Pseudomonadati</taxon>
        <taxon>Pseudomonadota</taxon>
        <taxon>Gammaproteobacteria</taxon>
        <taxon>Methylococcales</taxon>
        <taxon>Methylococcaceae</taxon>
        <taxon>Methylomonas</taxon>
    </lineage>
</organism>